<feature type="domain" description="N-end rule aminoacyl transferase C-terminal" evidence="1">
    <location>
        <begin position="74"/>
        <end position="184"/>
    </location>
</feature>
<dbReference type="InterPro" id="IPR007472">
    <property type="entry name" value="N-end_Aminoacyl_Trfase_C"/>
</dbReference>
<comment type="caution">
    <text evidence="2">The sequence shown here is derived from an EMBL/GenBank/DDBJ whole genome shotgun (WGS) entry which is preliminary data.</text>
</comment>
<dbReference type="OrthoDB" id="9782022at2"/>
<keyword evidence="2" id="KW-0808">Transferase</keyword>
<dbReference type="GO" id="GO:0004057">
    <property type="term" value="F:arginyl-tRNA--protein transferase activity"/>
    <property type="evidence" value="ECO:0007669"/>
    <property type="project" value="InterPro"/>
</dbReference>
<evidence type="ECO:0000313" key="3">
    <source>
        <dbReference type="Proteomes" id="UP000181790"/>
    </source>
</evidence>
<dbReference type="EMBL" id="MORL01000005">
    <property type="protein sequence ID" value="OIN59092.1"/>
    <property type="molecule type" value="Genomic_DNA"/>
</dbReference>
<protein>
    <submittedName>
        <fullName evidence="2">Arginine-tRNA-protein transferase</fullName>
    </submittedName>
</protein>
<evidence type="ECO:0000313" key="2">
    <source>
        <dbReference type="EMBL" id="OIN59092.1"/>
    </source>
</evidence>
<gene>
    <name evidence="2" type="ORF">BLX24_12875</name>
</gene>
<organism evidence="2 3">
    <name type="scientific">Arsenicibacter rosenii</name>
    <dbReference type="NCBI Taxonomy" id="1750698"/>
    <lineage>
        <taxon>Bacteria</taxon>
        <taxon>Pseudomonadati</taxon>
        <taxon>Bacteroidota</taxon>
        <taxon>Cytophagia</taxon>
        <taxon>Cytophagales</taxon>
        <taxon>Spirosomataceae</taxon>
        <taxon>Arsenicibacter</taxon>
    </lineage>
</organism>
<dbReference type="SUPFAM" id="SSF55729">
    <property type="entry name" value="Acyl-CoA N-acyltransferases (Nat)"/>
    <property type="match status" value="1"/>
</dbReference>
<dbReference type="AlphaFoldDB" id="A0A1S2VK02"/>
<evidence type="ECO:0000259" key="1">
    <source>
        <dbReference type="Pfam" id="PF04377"/>
    </source>
</evidence>
<dbReference type="Pfam" id="PF04377">
    <property type="entry name" value="ATE_C"/>
    <property type="match status" value="1"/>
</dbReference>
<name>A0A1S2VK02_9BACT</name>
<proteinExistence type="predicted"/>
<dbReference type="RefSeq" id="WP_071503543.1">
    <property type="nucleotide sequence ID" value="NZ_MORL01000005.1"/>
</dbReference>
<dbReference type="Proteomes" id="UP000181790">
    <property type="component" value="Unassembled WGS sequence"/>
</dbReference>
<accession>A0A1S2VK02</accession>
<keyword evidence="3" id="KW-1185">Reference proteome</keyword>
<reference evidence="2 3" key="1">
    <citation type="submission" date="2016-10" db="EMBL/GenBank/DDBJ databases">
        <title>Arsenicibacter rosenii gen. nov., sp. nov., an efficient arsenic-methylating bacterium isolated from an arsenic-contaminated paddy soil.</title>
        <authorList>
            <person name="Huang K."/>
        </authorList>
    </citation>
    <scope>NUCLEOTIDE SEQUENCE [LARGE SCALE GENOMIC DNA]</scope>
    <source>
        <strain evidence="2 3">SM-1</strain>
    </source>
</reference>
<dbReference type="InterPro" id="IPR016181">
    <property type="entry name" value="Acyl_CoA_acyltransferase"/>
</dbReference>
<sequence length="217" mass="25460">MIGNELDFFLSIGYFRMHQDIFTCQYILADDKICPVYWLRMRLEDVQFGTKQARILRQNSHFSTIVRPLTISDEHEALYAIYRNAINFDAAASVESCLLNGVEASVFDTYIVEIRDRGQLIAGGIFDNGNDSIAGIMNFYHPDYRKYSLGKYLMMQKILYAQQQKKVFYYPGYIATNYTKFDYKLFPCEAATEVFDDNRDRWLPFSWEAVNRIQAER</sequence>